<dbReference type="Proteomes" id="UP000190744">
    <property type="component" value="Unassembled WGS sequence"/>
</dbReference>
<dbReference type="Pfam" id="PF04082">
    <property type="entry name" value="Fungal_trans"/>
    <property type="match status" value="1"/>
</dbReference>
<dbReference type="EMBL" id="LJBN01000158">
    <property type="protein sequence ID" value="OOQ86014.1"/>
    <property type="molecule type" value="Genomic_DNA"/>
</dbReference>
<dbReference type="GO" id="GO:0005737">
    <property type="term" value="C:cytoplasm"/>
    <property type="evidence" value="ECO:0007669"/>
    <property type="project" value="TreeGrafter"/>
</dbReference>
<comment type="similarity">
    <text evidence="2">Belongs to the DAMOX/DASOX family.</text>
</comment>
<dbReference type="PANTHER" id="PTHR11530">
    <property type="entry name" value="D-AMINO ACID OXIDASE"/>
    <property type="match status" value="1"/>
</dbReference>
<reference evidence="14" key="1">
    <citation type="submission" date="2015-09" db="EMBL/GenBank/DDBJ databases">
        <authorList>
            <person name="Fill T.P."/>
            <person name="Baretta J.F."/>
            <person name="de Almeida L.G."/>
            <person name="Rocha M."/>
            <person name="de Souza D.H."/>
            <person name="Malavazi I."/>
            <person name="Cerdeira L.T."/>
            <person name="Hong H."/>
            <person name="Samborskyy M."/>
            <person name="de Vasconcelos A.T."/>
            <person name="Leadlay P."/>
            <person name="Rodrigues-Filho E."/>
        </authorList>
    </citation>
    <scope>NUCLEOTIDE SEQUENCE [LARGE SCALE GENOMIC DNA]</scope>
    <source>
        <strain evidence="14">LaBioMMi 136</strain>
    </source>
</reference>
<dbReference type="InterPro" id="IPR023209">
    <property type="entry name" value="DAO"/>
</dbReference>
<dbReference type="CDD" id="cd12148">
    <property type="entry name" value="fungal_TF_MHR"/>
    <property type="match status" value="1"/>
</dbReference>
<dbReference type="Pfam" id="PF00172">
    <property type="entry name" value="Zn_clus"/>
    <property type="match status" value="1"/>
</dbReference>
<dbReference type="PROSITE" id="PS50048">
    <property type="entry name" value="ZN2_CY6_FUNGAL_2"/>
    <property type="match status" value="1"/>
</dbReference>
<gene>
    <name evidence="13" type="ORF">PEBR_23522</name>
</gene>
<dbReference type="GO" id="GO:0003677">
    <property type="term" value="F:DNA binding"/>
    <property type="evidence" value="ECO:0007669"/>
    <property type="project" value="UniProtKB-KW"/>
</dbReference>
<dbReference type="InterPro" id="IPR007219">
    <property type="entry name" value="XnlR_reg_dom"/>
</dbReference>
<feature type="compositionally biased region" description="Polar residues" evidence="11">
    <location>
        <begin position="75"/>
        <end position="88"/>
    </location>
</feature>
<name>A0A1S9RKG3_PENBI</name>
<keyword evidence="9" id="KW-0804">Transcription</keyword>
<keyword evidence="8" id="KW-0238">DNA-binding</keyword>
<dbReference type="Gene3D" id="4.10.240.10">
    <property type="entry name" value="Zn(2)-C6 fungal-type DNA-binding domain"/>
    <property type="match status" value="1"/>
</dbReference>
<dbReference type="InterPro" id="IPR036864">
    <property type="entry name" value="Zn2-C6_fun-type_DNA-bd_sf"/>
</dbReference>
<dbReference type="CDD" id="cd00067">
    <property type="entry name" value="GAL4"/>
    <property type="match status" value="1"/>
</dbReference>
<keyword evidence="7" id="KW-0805">Transcription regulation</keyword>
<dbReference type="PANTHER" id="PTHR11530:SF16">
    <property type="entry name" value="D-AMINO ACID OXIDASE (AFU_ORTHOLOGUE AFUA_5G11290)"/>
    <property type="match status" value="1"/>
</dbReference>
<dbReference type="GO" id="GO:0019478">
    <property type="term" value="P:D-amino acid catabolic process"/>
    <property type="evidence" value="ECO:0007669"/>
    <property type="project" value="TreeGrafter"/>
</dbReference>
<evidence type="ECO:0000256" key="9">
    <source>
        <dbReference type="ARBA" id="ARBA00023163"/>
    </source>
</evidence>
<evidence type="ECO:0000256" key="11">
    <source>
        <dbReference type="SAM" id="MobiDB-lite"/>
    </source>
</evidence>
<dbReference type="Gene3D" id="3.30.9.10">
    <property type="entry name" value="D-Amino Acid Oxidase, subunit A, domain 2"/>
    <property type="match status" value="1"/>
</dbReference>
<protein>
    <recommendedName>
        <fullName evidence="12">Zn(2)-C6 fungal-type domain-containing protein</fullName>
    </recommendedName>
</protein>
<dbReference type="SUPFAM" id="SSF57701">
    <property type="entry name" value="Zn2/Cys6 DNA-binding domain"/>
    <property type="match status" value="1"/>
</dbReference>
<dbReference type="Pfam" id="PF01266">
    <property type="entry name" value="DAO"/>
    <property type="match status" value="1"/>
</dbReference>
<keyword evidence="10" id="KW-0539">Nucleus</keyword>
<dbReference type="GO" id="GO:0071949">
    <property type="term" value="F:FAD binding"/>
    <property type="evidence" value="ECO:0007669"/>
    <property type="project" value="InterPro"/>
</dbReference>
<dbReference type="SUPFAM" id="SSF54373">
    <property type="entry name" value="FAD-linked reductases, C-terminal domain"/>
    <property type="match status" value="1"/>
</dbReference>
<accession>A0A1S9RKG3</accession>
<evidence type="ECO:0000256" key="3">
    <source>
        <dbReference type="ARBA" id="ARBA00022630"/>
    </source>
</evidence>
<comment type="caution">
    <text evidence="13">The sequence shown here is derived from an EMBL/GenBank/DDBJ whole genome shotgun (WGS) entry which is preliminary data.</text>
</comment>
<evidence type="ECO:0000256" key="7">
    <source>
        <dbReference type="ARBA" id="ARBA00023015"/>
    </source>
</evidence>
<sequence>MPPAPPASRRPYRSHKTPACDRCRRFKRRCTGGGPGDPCVLCKLQNVPCQPSDIAKTHTPSRRSSRTVYTLPRRNQVQEQHDTQNATHRTPIHPNVRNGLGDSESNDHNAIHLGDARADSSIVVSPVLTEDIQALERYFSSGAPTGDPALVADGVEKSLVYMRVPRRREGLAMAKNPGKYQKEVLWQILRPFAKELVRLYFEKFHPAFPILDQKTFLEIYERSDKISSPLLCEFFALSLTLWDHSDVLKQYPKPDPHFIWNLAVESLQQDFLAPGLSTIYCVLFDMTGRPIFSILGNTINNGRAVALARSLGLNRDPTNWRRPESEKVLRIRLWWAILIHDYWSSFAHGVSPNITNRQYDVPVPTLTDLTHDGQSEEGIKASECFIHLCTLSVILGEVLPLVYDLEQRDIWRDIRRRETELDIWEQNVSLPISGPNEKFPYPISGLSSLCLSYLSVRLLLCRIAFRAANKTSTKDMDRATNLRYHLGRLRRSAQDIVEYVCSLDRVHLHEFWLVCEWASFSTNIPTVELMRRLKDTAHHLTFTFIILLRCTIEASDAAVTESCKTSLIQFWAKLQDAAENDGWDLAAMCITRCGESMSKLMSYLNAQGYKHVASNDGVMQGAGSDPEAVDRQGTAGETDISGLEELIPDTLPFSNLDLLFENSADTFWSGLDFAPLHDSRTNPFSSVLYIPGLEPLISSNYLAQVLHGKTLNFDMSTHNIVVVGAGVTGLTTALLLSKTPANKVTVIAKHMPGDYDIEYASPWAGASYMPFGKKGSDHAEWERATWPALRDLAEHQPESGIHFQDITIHNRLKDQNTATGQWSAELTSANPWFKDFVLNFQNLPRDQLPPGIDNAQKFTSVCINTAIYLPWLVSQCMKNGCVFKRAVLKHISEAAETHHSGKKANVVVNCTGLASRTLGGVADDQVYPVRGQIMIVRNDPGSMTSISGSDDGGDEVSYIFPRAAGGGTVIGGTYQKNNWDPLPDPNFANRIMQRALKLDPRLVKEGQGVEGLDIVRHGVGLRPARTDGPRIEKDQVEGVKVVHNYGHGGFGYQVSFSCAEKAVGLVNEILQQQHDRAKL</sequence>
<keyword evidence="4" id="KW-0479">Metal-binding</keyword>
<evidence type="ECO:0000256" key="6">
    <source>
        <dbReference type="ARBA" id="ARBA00023002"/>
    </source>
</evidence>
<comment type="cofactor">
    <cofactor evidence="1">
        <name>FAD</name>
        <dbReference type="ChEBI" id="CHEBI:57692"/>
    </cofactor>
</comment>
<dbReference type="AlphaFoldDB" id="A0A1S9RKG3"/>
<keyword evidence="3" id="KW-0285">Flavoprotein</keyword>
<evidence type="ECO:0000256" key="8">
    <source>
        <dbReference type="ARBA" id="ARBA00023125"/>
    </source>
</evidence>
<dbReference type="Gene3D" id="3.40.50.720">
    <property type="entry name" value="NAD(P)-binding Rossmann-like Domain"/>
    <property type="match status" value="1"/>
</dbReference>
<dbReference type="PROSITE" id="PS00463">
    <property type="entry name" value="ZN2_CY6_FUNGAL_1"/>
    <property type="match status" value="1"/>
</dbReference>
<evidence type="ECO:0000256" key="1">
    <source>
        <dbReference type="ARBA" id="ARBA00001974"/>
    </source>
</evidence>
<evidence type="ECO:0000256" key="5">
    <source>
        <dbReference type="ARBA" id="ARBA00022827"/>
    </source>
</evidence>
<dbReference type="SMART" id="SM00906">
    <property type="entry name" value="Fungal_trans"/>
    <property type="match status" value="1"/>
</dbReference>
<dbReference type="GO" id="GO:0008270">
    <property type="term" value="F:zinc ion binding"/>
    <property type="evidence" value="ECO:0007669"/>
    <property type="project" value="InterPro"/>
</dbReference>
<dbReference type="InterPro" id="IPR006076">
    <property type="entry name" value="FAD-dep_OxRdtase"/>
</dbReference>
<feature type="domain" description="Zn(2)-C6 fungal-type" evidence="12">
    <location>
        <begin position="19"/>
        <end position="49"/>
    </location>
</feature>
<evidence type="ECO:0000256" key="10">
    <source>
        <dbReference type="ARBA" id="ARBA00023242"/>
    </source>
</evidence>
<evidence type="ECO:0000313" key="14">
    <source>
        <dbReference type="Proteomes" id="UP000190744"/>
    </source>
</evidence>
<proteinExistence type="inferred from homology"/>
<keyword evidence="6" id="KW-0560">Oxidoreductase</keyword>
<dbReference type="GO" id="GO:0003884">
    <property type="term" value="F:D-amino-acid oxidase activity"/>
    <property type="evidence" value="ECO:0007669"/>
    <property type="project" value="InterPro"/>
</dbReference>
<evidence type="ECO:0000259" key="12">
    <source>
        <dbReference type="PROSITE" id="PS50048"/>
    </source>
</evidence>
<evidence type="ECO:0000256" key="2">
    <source>
        <dbReference type="ARBA" id="ARBA00006730"/>
    </source>
</evidence>
<keyword evidence="5" id="KW-0274">FAD</keyword>
<evidence type="ECO:0000256" key="4">
    <source>
        <dbReference type="ARBA" id="ARBA00022723"/>
    </source>
</evidence>
<evidence type="ECO:0000313" key="13">
    <source>
        <dbReference type="EMBL" id="OOQ86014.1"/>
    </source>
</evidence>
<dbReference type="GO" id="GO:0000981">
    <property type="term" value="F:DNA-binding transcription factor activity, RNA polymerase II-specific"/>
    <property type="evidence" value="ECO:0007669"/>
    <property type="project" value="InterPro"/>
</dbReference>
<dbReference type="SMART" id="SM00066">
    <property type="entry name" value="GAL4"/>
    <property type="match status" value="1"/>
</dbReference>
<feature type="region of interest" description="Disordered" evidence="11">
    <location>
        <begin position="75"/>
        <end position="102"/>
    </location>
</feature>
<organism evidence="13 14">
    <name type="scientific">Penicillium brasilianum</name>
    <dbReference type="NCBI Taxonomy" id="104259"/>
    <lineage>
        <taxon>Eukaryota</taxon>
        <taxon>Fungi</taxon>
        <taxon>Dikarya</taxon>
        <taxon>Ascomycota</taxon>
        <taxon>Pezizomycotina</taxon>
        <taxon>Eurotiomycetes</taxon>
        <taxon>Eurotiomycetidae</taxon>
        <taxon>Eurotiales</taxon>
        <taxon>Aspergillaceae</taxon>
        <taxon>Penicillium</taxon>
    </lineage>
</organism>
<dbReference type="GO" id="GO:0006351">
    <property type="term" value="P:DNA-templated transcription"/>
    <property type="evidence" value="ECO:0007669"/>
    <property type="project" value="InterPro"/>
</dbReference>
<dbReference type="SUPFAM" id="SSF51971">
    <property type="entry name" value="Nucleotide-binding domain"/>
    <property type="match status" value="1"/>
</dbReference>
<dbReference type="InterPro" id="IPR001138">
    <property type="entry name" value="Zn2Cys6_DnaBD"/>
</dbReference>